<dbReference type="PANTHER" id="PTHR47338:SF5">
    <property type="entry name" value="ZN(II)2CYS6 TRANSCRIPTION FACTOR (EUROFUNG)"/>
    <property type="match status" value="1"/>
</dbReference>
<protein>
    <submittedName>
        <fullName evidence="8">Predicted protein</fullName>
    </submittedName>
</protein>
<keyword evidence="2" id="KW-0479">Metal-binding</keyword>
<feature type="compositionally biased region" description="Polar residues" evidence="6">
    <location>
        <begin position="1"/>
        <end position="12"/>
    </location>
</feature>
<dbReference type="OMA" id="QHELNYK"/>
<keyword evidence="9" id="KW-1185">Reference proteome</keyword>
<dbReference type="PROSITE" id="PS00463">
    <property type="entry name" value="ZN2_CY6_FUNGAL_1"/>
    <property type="match status" value="1"/>
</dbReference>
<dbReference type="PROSITE" id="PS50048">
    <property type="entry name" value="ZN2_CY6_FUNGAL_2"/>
    <property type="match status" value="1"/>
</dbReference>
<feature type="region of interest" description="Disordered" evidence="6">
    <location>
        <begin position="131"/>
        <end position="197"/>
    </location>
</feature>
<feature type="domain" description="Zn(2)-C6 fungal-type" evidence="7">
    <location>
        <begin position="92"/>
        <end position="122"/>
    </location>
</feature>
<dbReference type="InParanoid" id="D2VYW7"/>
<comment type="subcellular location">
    <subcellularLocation>
        <location evidence="1">Nucleus</location>
    </subcellularLocation>
</comment>
<evidence type="ECO:0000256" key="4">
    <source>
        <dbReference type="ARBA" id="ARBA00023163"/>
    </source>
</evidence>
<dbReference type="GO" id="GO:0000981">
    <property type="term" value="F:DNA-binding transcription factor activity, RNA polymerase II-specific"/>
    <property type="evidence" value="ECO:0007669"/>
    <property type="project" value="InterPro"/>
</dbReference>
<feature type="region of interest" description="Disordered" evidence="6">
    <location>
        <begin position="1"/>
        <end position="26"/>
    </location>
</feature>
<dbReference type="InterPro" id="IPR050815">
    <property type="entry name" value="TF_fung"/>
</dbReference>
<dbReference type="GO" id="GO:0008270">
    <property type="term" value="F:zinc ion binding"/>
    <property type="evidence" value="ECO:0007669"/>
    <property type="project" value="InterPro"/>
</dbReference>
<evidence type="ECO:0000259" key="7">
    <source>
        <dbReference type="PROSITE" id="PS50048"/>
    </source>
</evidence>
<evidence type="ECO:0000313" key="8">
    <source>
        <dbReference type="EMBL" id="EFC37985.1"/>
    </source>
</evidence>
<feature type="compositionally biased region" description="Low complexity" evidence="6">
    <location>
        <begin position="61"/>
        <end position="70"/>
    </location>
</feature>
<dbReference type="OrthoDB" id="270167at2759"/>
<reference evidence="8 9" key="1">
    <citation type="journal article" date="2010" name="Cell">
        <title>The genome of Naegleria gruberi illuminates early eukaryotic versatility.</title>
        <authorList>
            <person name="Fritz-Laylin L.K."/>
            <person name="Prochnik S.E."/>
            <person name="Ginger M.L."/>
            <person name="Dacks J.B."/>
            <person name="Carpenter M.L."/>
            <person name="Field M.C."/>
            <person name="Kuo A."/>
            <person name="Paredez A."/>
            <person name="Chapman J."/>
            <person name="Pham J."/>
            <person name="Shu S."/>
            <person name="Neupane R."/>
            <person name="Cipriano M."/>
            <person name="Mancuso J."/>
            <person name="Tu H."/>
            <person name="Salamov A."/>
            <person name="Lindquist E."/>
            <person name="Shapiro H."/>
            <person name="Lucas S."/>
            <person name="Grigoriev I.V."/>
            <person name="Cande W.Z."/>
            <person name="Fulton C."/>
            <person name="Rokhsar D.S."/>
            <person name="Dawson S.C."/>
        </authorList>
    </citation>
    <scope>NUCLEOTIDE SEQUENCE [LARGE SCALE GENOMIC DNA]</scope>
    <source>
        <strain evidence="8 9">NEG-M</strain>
    </source>
</reference>
<dbReference type="Proteomes" id="UP000006671">
    <property type="component" value="Unassembled WGS sequence"/>
</dbReference>
<feature type="compositionally biased region" description="Low complexity" evidence="6">
    <location>
        <begin position="167"/>
        <end position="191"/>
    </location>
</feature>
<dbReference type="AlphaFoldDB" id="D2VYW7"/>
<dbReference type="GO" id="GO:0005634">
    <property type="term" value="C:nucleus"/>
    <property type="evidence" value="ECO:0007669"/>
    <property type="project" value="UniProtKB-SubCell"/>
</dbReference>
<dbReference type="InterPro" id="IPR001138">
    <property type="entry name" value="Zn2Cys6_DnaBD"/>
</dbReference>
<dbReference type="EMBL" id="GG738912">
    <property type="protein sequence ID" value="EFC37985.1"/>
    <property type="molecule type" value="Genomic_DNA"/>
</dbReference>
<feature type="compositionally biased region" description="Polar residues" evidence="6">
    <location>
        <begin position="131"/>
        <end position="154"/>
    </location>
</feature>
<dbReference type="Gene3D" id="4.10.240.10">
    <property type="entry name" value="Zn(2)-C6 fungal-type DNA-binding domain"/>
    <property type="match status" value="1"/>
</dbReference>
<name>D2VYW7_NAEGR</name>
<dbReference type="SMART" id="SM00066">
    <property type="entry name" value="GAL4"/>
    <property type="match status" value="1"/>
</dbReference>
<dbReference type="CDD" id="cd00067">
    <property type="entry name" value="GAL4"/>
    <property type="match status" value="1"/>
</dbReference>
<organism evidence="9">
    <name type="scientific">Naegleria gruberi</name>
    <name type="common">Amoeba</name>
    <dbReference type="NCBI Taxonomy" id="5762"/>
    <lineage>
        <taxon>Eukaryota</taxon>
        <taxon>Discoba</taxon>
        <taxon>Heterolobosea</taxon>
        <taxon>Tetramitia</taxon>
        <taxon>Eutetramitia</taxon>
        <taxon>Vahlkampfiidae</taxon>
        <taxon>Naegleria</taxon>
    </lineage>
</organism>
<evidence type="ECO:0000256" key="2">
    <source>
        <dbReference type="ARBA" id="ARBA00022723"/>
    </source>
</evidence>
<accession>D2VYW7</accession>
<evidence type="ECO:0000256" key="5">
    <source>
        <dbReference type="ARBA" id="ARBA00023242"/>
    </source>
</evidence>
<evidence type="ECO:0000256" key="6">
    <source>
        <dbReference type="SAM" id="MobiDB-lite"/>
    </source>
</evidence>
<evidence type="ECO:0000256" key="3">
    <source>
        <dbReference type="ARBA" id="ARBA00023015"/>
    </source>
</evidence>
<dbReference type="GeneID" id="8857874"/>
<dbReference type="SUPFAM" id="SSF57701">
    <property type="entry name" value="Zn2/Cys6 DNA-binding domain"/>
    <property type="match status" value="1"/>
</dbReference>
<evidence type="ECO:0000256" key="1">
    <source>
        <dbReference type="ARBA" id="ARBA00004123"/>
    </source>
</evidence>
<gene>
    <name evidence="8" type="ORF">NAEGRDRAFT_81761</name>
</gene>
<keyword evidence="5" id="KW-0539">Nucleus</keyword>
<dbReference type="Pfam" id="PF00172">
    <property type="entry name" value="Zn_clus"/>
    <property type="match status" value="1"/>
</dbReference>
<dbReference type="KEGG" id="ngr:NAEGRDRAFT_81761"/>
<sequence>MPNRGQGNNSSALFGAPPPTSSLSSLITNSAMMNNNNLLLMQQQQQQQQQVGNKDPATSYNNNNNNNNNNIESETSNDNEDSQQGGKFASIACTSCRKLHRKCDKTLPCCAYCVKTGKQCVYPSPRRGKQFQQQKKANQSSSDAHSQLFNNPSVESMEGPSLTIPTSSFKHISSTSSIDSQSSTSSSNDASPIHYTPYDTGKTQHELNYKYVATQSLDIYYSVLCYGYPLIERERLQSLIDGGKQKKNGQNTPLFVWQSKLDQEKDYGLLYTMQALCLQQLGHKDISSQLFLKGKQIVGKFFDEVDTLNIPIAMKFMAEYLLGSGEKKKARVLTSTIRTNIAPYLKGSGLINPNNMDKDFGWIDKEPRLFPSVLLESQLKYLEFFLTEEESPQTFIFEELEILGHNKMKLDLSKVGPTCKNLNEENKQKLLAIIKTYECFTDLVFNTLAKKDALVYLIAQLTNKQVHLEILLNCSPQIMDIGEMLKISYQIIELTKNNFFTYIPIFSTKAIVLACSVRLKYNNQGLNPHGFIDFRDDLRALRVLANRFTLIQKEHAQLIKTIESVLYTQSLTQSHKDIPFGGQPSFTSEENPFQALLNNPSSSFSPEAAISDILPPNGYYDDFLDHEHDIGLYSQGDLFASHLLDTFYENNVYETRYRRMMEDVMEGSERFSISIQNMIKQQQAQQLPDALQRAEGLKKLRLDLANQMIDIAKQHNDIPSVIEAELFRRQVIAANVNTQQAIQLQQNIRDNHQQFSQFLETDSNFMDEYPFEM</sequence>
<proteinExistence type="predicted"/>
<dbReference type="RefSeq" id="XP_002670729.1">
    <property type="nucleotide sequence ID" value="XM_002670683.1"/>
</dbReference>
<keyword evidence="3" id="KW-0805">Transcription regulation</keyword>
<evidence type="ECO:0000313" key="9">
    <source>
        <dbReference type="Proteomes" id="UP000006671"/>
    </source>
</evidence>
<keyword evidence="4" id="KW-0804">Transcription</keyword>
<dbReference type="PANTHER" id="PTHR47338">
    <property type="entry name" value="ZN(II)2CYS6 TRANSCRIPTION FACTOR (EUROFUNG)-RELATED"/>
    <property type="match status" value="1"/>
</dbReference>
<feature type="region of interest" description="Disordered" evidence="6">
    <location>
        <begin position="43"/>
        <end position="84"/>
    </location>
</feature>
<dbReference type="VEuPathDB" id="AmoebaDB:NAEGRDRAFT_81761"/>
<dbReference type="InterPro" id="IPR036864">
    <property type="entry name" value="Zn2-C6_fun-type_DNA-bd_sf"/>
</dbReference>